<dbReference type="InterPro" id="IPR003115">
    <property type="entry name" value="ParB_N"/>
</dbReference>
<name>A0ABR7EGM3_9FIRM</name>
<dbReference type="InterPro" id="IPR050336">
    <property type="entry name" value="Chromosome_partition/occlusion"/>
</dbReference>
<dbReference type="NCBIfam" id="TIGR00180">
    <property type="entry name" value="parB_part"/>
    <property type="match status" value="1"/>
</dbReference>
<dbReference type="EMBL" id="JACOON010000003">
    <property type="protein sequence ID" value="MBC5648189.1"/>
    <property type="molecule type" value="Genomic_DNA"/>
</dbReference>
<evidence type="ECO:0000256" key="2">
    <source>
        <dbReference type="SAM" id="MobiDB-lite"/>
    </source>
</evidence>
<dbReference type="Pfam" id="PF02195">
    <property type="entry name" value="ParB_N"/>
    <property type="match status" value="1"/>
</dbReference>
<dbReference type="SUPFAM" id="SSF110849">
    <property type="entry name" value="ParB/Sulfiredoxin"/>
    <property type="match status" value="1"/>
</dbReference>
<dbReference type="PANTHER" id="PTHR33375:SF1">
    <property type="entry name" value="CHROMOSOME-PARTITIONING PROTEIN PARB-RELATED"/>
    <property type="match status" value="1"/>
</dbReference>
<comment type="similarity">
    <text evidence="1">Belongs to the ParB family.</text>
</comment>
<feature type="region of interest" description="Disordered" evidence="2">
    <location>
        <begin position="1"/>
        <end position="26"/>
    </location>
</feature>
<dbReference type="Proteomes" id="UP000606889">
    <property type="component" value="Unassembled WGS sequence"/>
</dbReference>
<dbReference type="SUPFAM" id="SSF109709">
    <property type="entry name" value="KorB DNA-binding domain-like"/>
    <property type="match status" value="1"/>
</dbReference>
<dbReference type="InterPro" id="IPR036086">
    <property type="entry name" value="ParB/Sulfiredoxin_sf"/>
</dbReference>
<organism evidence="4 5">
    <name type="scientific">Christensenella tenuis</name>
    <dbReference type="NCBI Taxonomy" id="2763033"/>
    <lineage>
        <taxon>Bacteria</taxon>
        <taxon>Bacillati</taxon>
        <taxon>Bacillota</taxon>
        <taxon>Clostridia</taxon>
        <taxon>Christensenellales</taxon>
        <taxon>Christensenellaceae</taxon>
        <taxon>Christensenella</taxon>
    </lineage>
</organism>
<protein>
    <submittedName>
        <fullName evidence="4">ParB/RepB/Spo0J family partition protein</fullName>
    </submittedName>
</protein>
<feature type="domain" description="ParB-like N-terminal" evidence="3">
    <location>
        <begin position="30"/>
        <end position="121"/>
    </location>
</feature>
<dbReference type="RefSeq" id="WP_186857690.1">
    <property type="nucleotide sequence ID" value="NZ_JACOON010000003.1"/>
</dbReference>
<evidence type="ECO:0000259" key="3">
    <source>
        <dbReference type="SMART" id="SM00470"/>
    </source>
</evidence>
<keyword evidence="5" id="KW-1185">Reference proteome</keyword>
<sequence>MSGEKKKVKIGSDDWFPSLPQEGNETREIRELPIDEFYPFKNHPFKIRDDAEMLELIESVKRIGIQIPILARPRDGKDGVETIAGHRRLQAAIMAGLETAPAIVTSMDDDEATIIMVDTNLGQRVHILPSEKAFAYRMKTEAVIRKLGRPEKNVGQDVPHLGKRTTEIIGETGGDSYKQVERYIRLTYLIQPLLDMVDNKELDFIPAVDLSYLKNKEQIWAGCAVEKYGKISGKQAGLMKVMSKEGILTEEGIEAIMRAEQPLDMKVTLRGTILQKYFPKDYTPKQMQEIIIQLLENWKREHERDGFKLIK</sequence>
<proteinExistence type="inferred from homology"/>
<evidence type="ECO:0000256" key="1">
    <source>
        <dbReference type="ARBA" id="ARBA00006295"/>
    </source>
</evidence>
<accession>A0ABR7EGM3</accession>
<evidence type="ECO:0000313" key="4">
    <source>
        <dbReference type="EMBL" id="MBC5648189.1"/>
    </source>
</evidence>
<dbReference type="CDD" id="cd16407">
    <property type="entry name" value="ParB_N_like"/>
    <property type="match status" value="1"/>
</dbReference>
<dbReference type="Gene3D" id="1.10.10.2830">
    <property type="match status" value="1"/>
</dbReference>
<dbReference type="Gene3D" id="3.90.1530.30">
    <property type="match status" value="1"/>
</dbReference>
<dbReference type="InterPro" id="IPR004437">
    <property type="entry name" value="ParB/RepB/Spo0J"/>
</dbReference>
<dbReference type="SMART" id="SM00470">
    <property type="entry name" value="ParB"/>
    <property type="match status" value="1"/>
</dbReference>
<dbReference type="PANTHER" id="PTHR33375">
    <property type="entry name" value="CHROMOSOME-PARTITIONING PROTEIN PARB-RELATED"/>
    <property type="match status" value="1"/>
</dbReference>
<reference evidence="4 5" key="1">
    <citation type="submission" date="2020-08" db="EMBL/GenBank/DDBJ databases">
        <title>Genome public.</title>
        <authorList>
            <person name="Liu C."/>
            <person name="Sun Q."/>
        </authorList>
    </citation>
    <scope>NUCLEOTIDE SEQUENCE [LARGE SCALE GENOMIC DNA]</scope>
    <source>
        <strain evidence="4 5">NSJ-35</strain>
    </source>
</reference>
<evidence type="ECO:0000313" key="5">
    <source>
        <dbReference type="Proteomes" id="UP000606889"/>
    </source>
</evidence>
<comment type="caution">
    <text evidence="4">The sequence shown here is derived from an EMBL/GenBank/DDBJ whole genome shotgun (WGS) entry which is preliminary data.</text>
</comment>
<gene>
    <name evidence="4" type="ORF">H8S18_07550</name>
</gene>